<evidence type="ECO:0000313" key="2">
    <source>
        <dbReference type="Proteomes" id="UP000659388"/>
    </source>
</evidence>
<accession>A0A937FAK7</accession>
<protein>
    <submittedName>
        <fullName evidence="1">Uncharacterized protein</fullName>
    </submittedName>
</protein>
<dbReference type="AlphaFoldDB" id="A0A937FAK7"/>
<evidence type="ECO:0000313" key="1">
    <source>
        <dbReference type="EMBL" id="MBL3657659.1"/>
    </source>
</evidence>
<keyword evidence="2" id="KW-1185">Reference proteome</keyword>
<dbReference type="Proteomes" id="UP000659388">
    <property type="component" value="Unassembled WGS sequence"/>
</dbReference>
<proteinExistence type="predicted"/>
<gene>
    <name evidence="1" type="ORF">JL102_16030</name>
</gene>
<reference evidence="1" key="1">
    <citation type="submission" date="2021-01" db="EMBL/GenBank/DDBJ databases">
        <title>Fulvivirga kasyanovii gen. nov., sp nov., a novel member of the phylum Bacteroidetes isolated from seawater in a mussel farm.</title>
        <authorList>
            <person name="Zhao L.-H."/>
            <person name="Wang Z.-J."/>
        </authorList>
    </citation>
    <scope>NUCLEOTIDE SEQUENCE</scope>
    <source>
        <strain evidence="1">2943</strain>
    </source>
</reference>
<dbReference type="EMBL" id="JAESIY010000008">
    <property type="protein sequence ID" value="MBL3657659.1"/>
    <property type="molecule type" value="Genomic_DNA"/>
</dbReference>
<organism evidence="1 2">
    <name type="scientific">Fulvivirga sediminis</name>
    <dbReference type="NCBI Taxonomy" id="2803949"/>
    <lineage>
        <taxon>Bacteria</taxon>
        <taxon>Pseudomonadati</taxon>
        <taxon>Bacteroidota</taxon>
        <taxon>Cytophagia</taxon>
        <taxon>Cytophagales</taxon>
        <taxon>Fulvivirgaceae</taxon>
        <taxon>Fulvivirga</taxon>
    </lineage>
</organism>
<comment type="caution">
    <text evidence="1">The sequence shown here is derived from an EMBL/GenBank/DDBJ whole genome shotgun (WGS) entry which is preliminary data.</text>
</comment>
<name>A0A937FAK7_9BACT</name>
<sequence>MFDSSEYPKGLDEDRFTKWLEEGRDSKISYNYLLVVWDDFEADYQAVYVEDREEISKYERYQDTANRESLIAAYDLYSESRIV</sequence>
<dbReference type="RefSeq" id="WP_202245439.1">
    <property type="nucleotide sequence ID" value="NZ_JAESIY010000008.1"/>
</dbReference>